<proteinExistence type="predicted"/>
<organism evidence="2 3">
    <name type="scientific">Clostridium sulfidigenes</name>
    <dbReference type="NCBI Taxonomy" id="318464"/>
    <lineage>
        <taxon>Bacteria</taxon>
        <taxon>Bacillati</taxon>
        <taxon>Bacillota</taxon>
        <taxon>Clostridia</taxon>
        <taxon>Eubacteriales</taxon>
        <taxon>Clostridiaceae</taxon>
        <taxon>Clostridium</taxon>
    </lineage>
</organism>
<evidence type="ECO:0000259" key="1">
    <source>
        <dbReference type="Pfam" id="PF20378"/>
    </source>
</evidence>
<protein>
    <recommendedName>
        <fullName evidence="1">DUF6673 domain-containing protein</fullName>
    </recommendedName>
</protein>
<dbReference type="EMBL" id="SVCM01000156">
    <property type="protein sequence ID" value="MBE6061218.1"/>
    <property type="molecule type" value="Genomic_DNA"/>
</dbReference>
<evidence type="ECO:0000313" key="2">
    <source>
        <dbReference type="EMBL" id="MBE6061218.1"/>
    </source>
</evidence>
<sequence length="109" mass="12791">MNINGILLKLDISNENDLNRYRQCLNGLCEGFDEIKDTKAISNKYKEAFYAMVICSFFDELFGNGTREKLFGDKPYYYRCFNALKQLHNEVINQKKDMRGLIINFPSEK</sequence>
<evidence type="ECO:0000313" key="3">
    <source>
        <dbReference type="Proteomes" id="UP000768462"/>
    </source>
</evidence>
<feature type="domain" description="DUF6673" evidence="1">
    <location>
        <begin position="1"/>
        <end position="107"/>
    </location>
</feature>
<dbReference type="Proteomes" id="UP000768462">
    <property type="component" value="Unassembled WGS sequence"/>
</dbReference>
<dbReference type="AlphaFoldDB" id="A0A927WCN4"/>
<accession>A0A927WCN4</accession>
<reference evidence="2" key="1">
    <citation type="submission" date="2019-04" db="EMBL/GenBank/DDBJ databases">
        <title>Evolution of Biomass-Degrading Anaerobic Consortia Revealed by Metagenomics.</title>
        <authorList>
            <person name="Peng X."/>
        </authorList>
    </citation>
    <scope>NUCLEOTIDE SEQUENCE</scope>
    <source>
        <strain evidence="2">SIG254</strain>
    </source>
</reference>
<comment type="caution">
    <text evidence="2">The sequence shown here is derived from an EMBL/GenBank/DDBJ whole genome shotgun (WGS) entry which is preliminary data.</text>
</comment>
<dbReference type="InterPro" id="IPR046655">
    <property type="entry name" value="DUF6673"/>
</dbReference>
<gene>
    <name evidence="2" type="ORF">E7215_13765</name>
</gene>
<name>A0A927WCN4_9CLOT</name>
<dbReference type="Pfam" id="PF20378">
    <property type="entry name" value="DUF6673"/>
    <property type="match status" value="1"/>
</dbReference>